<dbReference type="FunFam" id="3.20.20.100:FF:000002">
    <property type="entry name" value="2,5-diketo-D-gluconic acid reductase A"/>
    <property type="match status" value="1"/>
</dbReference>
<protein>
    <submittedName>
        <fullName evidence="8">Aldo/keto reductase</fullName>
    </submittedName>
</protein>
<gene>
    <name evidence="8" type="ORF">H9830_15605</name>
</gene>
<dbReference type="Gene3D" id="3.20.20.100">
    <property type="entry name" value="NADP-dependent oxidoreductase domain"/>
    <property type="match status" value="1"/>
</dbReference>
<dbReference type="InterPro" id="IPR020471">
    <property type="entry name" value="AKR"/>
</dbReference>
<evidence type="ECO:0000256" key="1">
    <source>
        <dbReference type="ARBA" id="ARBA00007905"/>
    </source>
</evidence>
<organism evidence="8 9">
    <name type="scientific">Candidatus Agrococcus pullicola</name>
    <dbReference type="NCBI Taxonomy" id="2838429"/>
    <lineage>
        <taxon>Bacteria</taxon>
        <taxon>Bacillati</taxon>
        <taxon>Actinomycetota</taxon>
        <taxon>Actinomycetes</taxon>
        <taxon>Micrococcales</taxon>
        <taxon>Microbacteriaceae</taxon>
        <taxon>Agrococcus</taxon>
    </lineage>
</organism>
<reference evidence="8" key="1">
    <citation type="journal article" date="2021" name="PeerJ">
        <title>Extensive microbial diversity within the chicken gut microbiome revealed by metagenomics and culture.</title>
        <authorList>
            <person name="Gilroy R."/>
            <person name="Ravi A."/>
            <person name="Getino M."/>
            <person name="Pursley I."/>
            <person name="Horton D.L."/>
            <person name="Alikhan N.F."/>
            <person name="Baker D."/>
            <person name="Gharbi K."/>
            <person name="Hall N."/>
            <person name="Watson M."/>
            <person name="Adriaenssens E.M."/>
            <person name="Foster-Nyarko E."/>
            <person name="Jarju S."/>
            <person name="Secka A."/>
            <person name="Antonio M."/>
            <person name="Oren A."/>
            <person name="Chaudhuri R.R."/>
            <person name="La Ragione R."/>
            <person name="Hildebrand F."/>
            <person name="Pallen M.J."/>
        </authorList>
    </citation>
    <scope>NUCLEOTIDE SEQUENCE</scope>
    <source>
        <strain evidence="8">ChiGjej1B1-98</strain>
    </source>
</reference>
<dbReference type="Pfam" id="PF00248">
    <property type="entry name" value="Aldo_ket_red"/>
    <property type="match status" value="1"/>
</dbReference>
<dbReference type="PANTHER" id="PTHR43827">
    <property type="entry name" value="2,5-DIKETO-D-GLUCONIC ACID REDUCTASE"/>
    <property type="match status" value="1"/>
</dbReference>
<sequence length="282" mass="31132">MSIPSYRLNDGYEIPGIGFGTAGLLEEDGYRAVRSAIDVGYRMIDTAMRYGNEVPVGRAIRDAVAAGDVTRDEITLISKLPGRDHGYDAARASIEGSLERLGLERIDMYLIHWPLPRLNEYVNSFKAMIDARADGQIGSVGVCNFTPDYLRRLIAETGVTPAVNQIQVTPDLPRSDWREVHAELGIVTEAWSPLGGLHGIGDDTKEVFTGIAEEHGVGFGQAMLRWHTQQGTVPVVKSGNPDRQRENLDVFGFDLTDADFERAATLAKPVHPDWDPETHEEF</sequence>
<dbReference type="PANTHER" id="PTHR43827:SF3">
    <property type="entry name" value="NADP-DEPENDENT OXIDOREDUCTASE DOMAIN-CONTAINING PROTEIN"/>
    <property type="match status" value="1"/>
</dbReference>
<comment type="similarity">
    <text evidence="1">Belongs to the aldo/keto reductase family.</text>
</comment>
<feature type="binding site" evidence="5">
    <location>
        <position position="112"/>
    </location>
    <ligand>
        <name>substrate</name>
    </ligand>
</feature>
<reference evidence="8" key="2">
    <citation type="submission" date="2021-04" db="EMBL/GenBank/DDBJ databases">
        <authorList>
            <person name="Gilroy R."/>
        </authorList>
    </citation>
    <scope>NUCLEOTIDE SEQUENCE</scope>
    <source>
        <strain evidence="8">ChiGjej1B1-98</strain>
    </source>
</reference>
<evidence type="ECO:0000256" key="4">
    <source>
        <dbReference type="PIRSR" id="PIRSR000097-1"/>
    </source>
</evidence>
<dbReference type="SUPFAM" id="SSF51430">
    <property type="entry name" value="NAD(P)-linked oxidoreductase"/>
    <property type="match status" value="1"/>
</dbReference>
<keyword evidence="2" id="KW-0521">NADP</keyword>
<evidence type="ECO:0000259" key="7">
    <source>
        <dbReference type="Pfam" id="PF00248"/>
    </source>
</evidence>
<dbReference type="AlphaFoldDB" id="A0A9D1Z138"/>
<evidence type="ECO:0000256" key="2">
    <source>
        <dbReference type="ARBA" id="ARBA00022857"/>
    </source>
</evidence>
<dbReference type="InterPro" id="IPR036812">
    <property type="entry name" value="NAD(P)_OxRdtase_dom_sf"/>
</dbReference>
<dbReference type="InterPro" id="IPR023210">
    <property type="entry name" value="NADP_OxRdtase_dom"/>
</dbReference>
<dbReference type="PIRSF" id="PIRSF000097">
    <property type="entry name" value="AKR"/>
    <property type="match status" value="1"/>
</dbReference>
<keyword evidence="3" id="KW-0560">Oxidoreductase</keyword>
<dbReference type="Proteomes" id="UP000824005">
    <property type="component" value="Unassembled WGS sequence"/>
</dbReference>
<feature type="active site" description="Proton donor" evidence="4">
    <location>
        <position position="50"/>
    </location>
</feature>
<feature type="site" description="Lowers pKa of active site Tyr" evidence="6">
    <location>
        <position position="79"/>
    </location>
</feature>
<evidence type="ECO:0000313" key="9">
    <source>
        <dbReference type="Proteomes" id="UP000824005"/>
    </source>
</evidence>
<dbReference type="EMBL" id="DXDC01000471">
    <property type="protein sequence ID" value="HIY67691.1"/>
    <property type="molecule type" value="Genomic_DNA"/>
</dbReference>
<dbReference type="PRINTS" id="PR00069">
    <property type="entry name" value="ALDKETRDTASE"/>
</dbReference>
<evidence type="ECO:0000256" key="3">
    <source>
        <dbReference type="ARBA" id="ARBA00023002"/>
    </source>
</evidence>
<evidence type="ECO:0000256" key="6">
    <source>
        <dbReference type="PIRSR" id="PIRSR000097-3"/>
    </source>
</evidence>
<evidence type="ECO:0000313" key="8">
    <source>
        <dbReference type="EMBL" id="HIY67691.1"/>
    </source>
</evidence>
<name>A0A9D1Z138_9MICO</name>
<accession>A0A9D1Z138</accession>
<comment type="caution">
    <text evidence="8">The sequence shown here is derived from an EMBL/GenBank/DDBJ whole genome shotgun (WGS) entry which is preliminary data.</text>
</comment>
<feature type="domain" description="NADP-dependent oxidoreductase" evidence="7">
    <location>
        <begin position="17"/>
        <end position="263"/>
    </location>
</feature>
<dbReference type="GO" id="GO:0016616">
    <property type="term" value="F:oxidoreductase activity, acting on the CH-OH group of donors, NAD or NADP as acceptor"/>
    <property type="evidence" value="ECO:0007669"/>
    <property type="project" value="UniProtKB-ARBA"/>
</dbReference>
<evidence type="ECO:0000256" key="5">
    <source>
        <dbReference type="PIRSR" id="PIRSR000097-2"/>
    </source>
</evidence>
<proteinExistence type="inferred from homology"/>